<protein>
    <recommendedName>
        <fullName evidence="3">Neutral/alkaline non-lysosomal ceramidase, N-terminal</fullName>
    </recommendedName>
</protein>
<proteinExistence type="predicted"/>
<name>A0A9D1TCY5_9FIRM</name>
<gene>
    <name evidence="1" type="ORF">IAA64_10780</name>
</gene>
<dbReference type="EMBL" id="DVOT01000195">
    <property type="protein sequence ID" value="HIV28449.1"/>
    <property type="molecule type" value="Genomic_DNA"/>
</dbReference>
<reference evidence="1" key="2">
    <citation type="journal article" date="2021" name="PeerJ">
        <title>Extensive microbial diversity within the chicken gut microbiome revealed by metagenomics and culture.</title>
        <authorList>
            <person name="Gilroy R."/>
            <person name="Ravi A."/>
            <person name="Getino M."/>
            <person name="Pursley I."/>
            <person name="Horton D.L."/>
            <person name="Alikhan N.F."/>
            <person name="Baker D."/>
            <person name="Gharbi K."/>
            <person name="Hall N."/>
            <person name="Watson M."/>
            <person name="Adriaenssens E.M."/>
            <person name="Foster-Nyarko E."/>
            <person name="Jarju S."/>
            <person name="Secka A."/>
            <person name="Antonio M."/>
            <person name="Oren A."/>
            <person name="Chaudhuri R.R."/>
            <person name="La Ragione R."/>
            <person name="Hildebrand F."/>
            <person name="Pallen M.J."/>
        </authorList>
    </citation>
    <scope>NUCLEOTIDE SEQUENCE</scope>
    <source>
        <strain evidence="1">CHK183-6373</strain>
    </source>
</reference>
<evidence type="ECO:0008006" key="3">
    <source>
        <dbReference type="Google" id="ProtNLM"/>
    </source>
</evidence>
<sequence>MKQVQIGWATRDVSTDKPIVINGQAHLRVSRGVIDPVTTTALVLDDGEDCVIFVSLDMVSFRSQLLNELREKVRALCPEIPAEKIIANVTHAHTGPSHYTEAFNFTASDRPEDRCPVHMEIASSDEYRTWLSTTMAEMIAEAWNGRKPGGIAYGYGYAVVGHSRRVCYFDDVSKRSAANATDTFAVNGHAVMYGNTNDDNFSHYEAGADHFINLLYTFDAAGKLSGAIINVPCPSQNSEHEWKLTADYWHDVRQAIRAQYGDIFLLPQCAAAGDLSPRILHYKQAQDRRFRLKYGDFYAKNGVERAARKDIAERIAAAFGEVLDWAQKDIRTAVPIRHKVSTVQLSRRMITDEEYQQAKEGLAAAQAQAFVETDDPVQDLITNSCIISNRKRFYTVLRSYEEQAHTKTHPMELHVLRVGDIAFATNRFELYTDFQHRMQARSPFEQTFIVQLCAQPTDNGGGYLCTQRAEEGRGYSAIIYSTTVSPEGGQELVNETLRQLNELKNMD</sequence>
<evidence type="ECO:0000313" key="1">
    <source>
        <dbReference type="EMBL" id="HIV28449.1"/>
    </source>
</evidence>
<dbReference type="Proteomes" id="UP000886884">
    <property type="component" value="Unassembled WGS sequence"/>
</dbReference>
<reference evidence="1" key="1">
    <citation type="submission" date="2020-10" db="EMBL/GenBank/DDBJ databases">
        <authorList>
            <person name="Gilroy R."/>
        </authorList>
    </citation>
    <scope>NUCLEOTIDE SEQUENCE</scope>
    <source>
        <strain evidence="1">CHK183-6373</strain>
    </source>
</reference>
<evidence type="ECO:0000313" key="2">
    <source>
        <dbReference type="Proteomes" id="UP000886884"/>
    </source>
</evidence>
<comment type="caution">
    <text evidence="1">The sequence shown here is derived from an EMBL/GenBank/DDBJ whole genome shotgun (WGS) entry which is preliminary data.</text>
</comment>
<organism evidence="1 2">
    <name type="scientific">Candidatus Ornithocaccomicrobium faecavium</name>
    <dbReference type="NCBI Taxonomy" id="2840890"/>
    <lineage>
        <taxon>Bacteria</taxon>
        <taxon>Bacillati</taxon>
        <taxon>Bacillota</taxon>
        <taxon>Clostridia</taxon>
        <taxon>Candidatus Ornithocaccomicrobium</taxon>
    </lineage>
</organism>
<dbReference type="AlphaFoldDB" id="A0A9D1TCY5"/>
<accession>A0A9D1TCY5</accession>